<reference evidence="1 2" key="1">
    <citation type="journal article" date="2018" name="Emerg. Microbes Infect.">
        <title>Phenotypic and molecular analysis of nontypeable Group B streptococci: identification of cps2a and hybrid cps2a/cps5 Group B streptococcal capsule gene clusters.</title>
        <authorList>
            <person name="Alhhazmi A."/>
            <person name="Tyrrell G.J."/>
        </authorList>
    </citation>
    <scope>NUCLEOTIDE SEQUENCE [LARGE SCALE GENOMIC DNA]</scope>
    <source>
        <strain evidence="1 2">PLGBS17</strain>
    </source>
</reference>
<accession>A0A3A6PT04</accession>
<dbReference type="Proteomes" id="UP000256718">
    <property type="component" value="Unassembled WGS sequence"/>
</dbReference>
<protein>
    <submittedName>
        <fullName evidence="1">Uncharacterized protein</fullName>
    </submittedName>
</protein>
<gene>
    <name evidence="1" type="ORF">C4618_03220</name>
</gene>
<sequence>MKYMRNDRFFGYENVLRLIFPFNLGIIYFDIKDRTYIKTI</sequence>
<evidence type="ECO:0000313" key="1">
    <source>
        <dbReference type="EMBL" id="RDY85169.1"/>
    </source>
</evidence>
<comment type="caution">
    <text evidence="1">The sequence shown here is derived from an EMBL/GenBank/DDBJ whole genome shotgun (WGS) entry which is preliminary data.</text>
</comment>
<dbReference type="EMBL" id="QHGZ01000091">
    <property type="protein sequence ID" value="RDY85169.1"/>
    <property type="molecule type" value="Genomic_DNA"/>
</dbReference>
<name>A0A3A6PT04_STRAG</name>
<dbReference type="AlphaFoldDB" id="A0A3A6PT04"/>
<organism evidence="1 2">
    <name type="scientific">Streptococcus agalactiae</name>
    <dbReference type="NCBI Taxonomy" id="1311"/>
    <lineage>
        <taxon>Bacteria</taxon>
        <taxon>Bacillati</taxon>
        <taxon>Bacillota</taxon>
        <taxon>Bacilli</taxon>
        <taxon>Lactobacillales</taxon>
        <taxon>Streptococcaceae</taxon>
        <taxon>Streptococcus</taxon>
    </lineage>
</organism>
<proteinExistence type="predicted"/>
<evidence type="ECO:0000313" key="2">
    <source>
        <dbReference type="Proteomes" id="UP000256718"/>
    </source>
</evidence>